<comment type="similarity">
    <text evidence="2">Belongs to the bacterial solute-binding protein 2 family.</text>
</comment>
<name>A1SYE6_PSYIN</name>
<accession>A1SYE6</accession>
<evidence type="ECO:0000313" key="5">
    <source>
        <dbReference type="EMBL" id="ABM04511.1"/>
    </source>
</evidence>
<dbReference type="AlphaFoldDB" id="A1SYE6"/>
<dbReference type="Gene3D" id="3.40.50.2300">
    <property type="match status" value="2"/>
</dbReference>
<dbReference type="PANTHER" id="PTHR46847:SF2">
    <property type="entry name" value="ABC TRANSPORTER SUGAR-BINDING PROTEIN"/>
    <property type="match status" value="1"/>
</dbReference>
<dbReference type="OrthoDB" id="250606at2"/>
<dbReference type="InterPro" id="IPR025997">
    <property type="entry name" value="SBP_2_dom"/>
</dbReference>
<dbReference type="EMBL" id="CP000510">
    <property type="protein sequence ID" value="ABM04511.1"/>
    <property type="molecule type" value="Genomic_DNA"/>
</dbReference>
<gene>
    <name evidence="5" type="ordered locus">Ping_2804</name>
</gene>
<dbReference type="SUPFAM" id="SSF53822">
    <property type="entry name" value="Periplasmic binding protein-like I"/>
    <property type="match status" value="1"/>
</dbReference>
<dbReference type="PANTHER" id="PTHR46847">
    <property type="entry name" value="D-ALLOSE-BINDING PERIPLASMIC PROTEIN-RELATED"/>
    <property type="match status" value="1"/>
</dbReference>
<dbReference type="GO" id="GO:0055085">
    <property type="term" value="P:transmembrane transport"/>
    <property type="evidence" value="ECO:0007669"/>
    <property type="project" value="UniProtKB-ARBA"/>
</dbReference>
<evidence type="ECO:0000256" key="1">
    <source>
        <dbReference type="ARBA" id="ARBA00004196"/>
    </source>
</evidence>
<dbReference type="KEGG" id="pin:Ping_2804"/>
<sequence length="313" mass="33669">MKNIISKIMIAGIVLLGSVTSKAFALTVAISLVDLSNPFFIMLAEEISAQLEAQVEGQLTIYVHSSAYDLNQQNQQIKDFINKEVDIIFISASASDAIEPSIISAREKGIIVAAVDIESRGADISITSDNFQAGQLSCQYLVDRLGGKGEIAIINGWTTISSTSNRVAGCRDLLKKYPGIKLVSYSHNGSGSFSGGLESMTYLMLEYPNLEAVFAINDLAALGAEEAAKQSGNNKIIIASVDGSPLFLEHLKLKDSLLVATAAQFPRAIAQKAVILALQKLRETSAGHTTELIPTELVTKQNVSQFSNWDKTK</sequence>
<keyword evidence="6" id="KW-1185">Reference proteome</keyword>
<keyword evidence="3" id="KW-0732">Signal</keyword>
<proteinExistence type="inferred from homology"/>
<dbReference type="GO" id="GO:0030246">
    <property type="term" value="F:carbohydrate binding"/>
    <property type="evidence" value="ECO:0007669"/>
    <property type="project" value="UniProtKB-ARBA"/>
</dbReference>
<evidence type="ECO:0000256" key="2">
    <source>
        <dbReference type="ARBA" id="ARBA00007639"/>
    </source>
</evidence>
<comment type="subcellular location">
    <subcellularLocation>
        <location evidence="1">Cell envelope</location>
    </subcellularLocation>
</comment>
<dbReference type="GO" id="GO:0030313">
    <property type="term" value="C:cell envelope"/>
    <property type="evidence" value="ECO:0007669"/>
    <property type="project" value="UniProtKB-SubCell"/>
</dbReference>
<evidence type="ECO:0000313" key="6">
    <source>
        <dbReference type="Proteomes" id="UP000000639"/>
    </source>
</evidence>
<dbReference type="eggNOG" id="COG1879">
    <property type="taxonomic scope" value="Bacteria"/>
</dbReference>
<evidence type="ECO:0000256" key="3">
    <source>
        <dbReference type="ARBA" id="ARBA00022729"/>
    </source>
</evidence>
<dbReference type="Pfam" id="PF13407">
    <property type="entry name" value="Peripla_BP_4"/>
    <property type="match status" value="1"/>
</dbReference>
<organism evidence="5 6">
    <name type="scientific">Psychromonas ingrahamii (strain DSM 17664 / CCUG 51855 / 37)</name>
    <dbReference type="NCBI Taxonomy" id="357804"/>
    <lineage>
        <taxon>Bacteria</taxon>
        <taxon>Pseudomonadati</taxon>
        <taxon>Pseudomonadota</taxon>
        <taxon>Gammaproteobacteria</taxon>
        <taxon>Alteromonadales</taxon>
        <taxon>Psychromonadaceae</taxon>
        <taxon>Psychromonas</taxon>
    </lineage>
</organism>
<dbReference type="Proteomes" id="UP000000639">
    <property type="component" value="Chromosome"/>
</dbReference>
<reference evidence="5 6" key="1">
    <citation type="submission" date="2007-01" db="EMBL/GenBank/DDBJ databases">
        <title>Complete sequence of Psychromonas ingrahamii 37.</title>
        <authorList>
            <consortium name="US DOE Joint Genome Institute"/>
            <person name="Copeland A."/>
            <person name="Lucas S."/>
            <person name="Lapidus A."/>
            <person name="Barry K."/>
            <person name="Detter J.C."/>
            <person name="Glavina del Rio T."/>
            <person name="Hammon N."/>
            <person name="Israni S."/>
            <person name="Dalin E."/>
            <person name="Tice H."/>
            <person name="Pitluck S."/>
            <person name="Thompson L.S."/>
            <person name="Brettin T."/>
            <person name="Bruce D."/>
            <person name="Han C."/>
            <person name="Tapia R."/>
            <person name="Schmutz J."/>
            <person name="Larimer F."/>
            <person name="Land M."/>
            <person name="Hauser L."/>
            <person name="Kyrpides N."/>
            <person name="Ivanova N."/>
            <person name="Staley J."/>
            <person name="Richardson P."/>
        </authorList>
    </citation>
    <scope>NUCLEOTIDE SEQUENCE [LARGE SCALE GENOMIC DNA]</scope>
    <source>
        <strain evidence="5 6">37</strain>
    </source>
</reference>
<protein>
    <submittedName>
        <fullName evidence="5">Monosaccharide ABC transporter substrate-binding protein, CUT2 family</fullName>
    </submittedName>
</protein>
<evidence type="ECO:0000259" key="4">
    <source>
        <dbReference type="Pfam" id="PF13407"/>
    </source>
</evidence>
<dbReference type="InterPro" id="IPR028082">
    <property type="entry name" value="Peripla_BP_I"/>
</dbReference>
<dbReference type="STRING" id="357804.Ping_2804"/>
<dbReference type="HOGENOM" id="CLU_037628_3_7_6"/>
<feature type="domain" description="Periplasmic binding protein" evidence="4">
    <location>
        <begin position="28"/>
        <end position="282"/>
    </location>
</feature>
<dbReference type="RefSeq" id="WP_011771066.1">
    <property type="nucleotide sequence ID" value="NC_008709.1"/>
</dbReference>